<organism evidence="1 2">
    <name type="scientific">Paramuricea clavata</name>
    <name type="common">Red gorgonian</name>
    <name type="synonym">Violescent sea-whip</name>
    <dbReference type="NCBI Taxonomy" id="317549"/>
    <lineage>
        <taxon>Eukaryota</taxon>
        <taxon>Metazoa</taxon>
        <taxon>Cnidaria</taxon>
        <taxon>Anthozoa</taxon>
        <taxon>Octocorallia</taxon>
        <taxon>Malacalcyonacea</taxon>
        <taxon>Plexauridae</taxon>
        <taxon>Paramuricea</taxon>
    </lineage>
</organism>
<name>A0A6S7HBN3_PARCT</name>
<dbReference type="OrthoDB" id="10056483at2759"/>
<comment type="caution">
    <text evidence="1">The sequence shown here is derived from an EMBL/GenBank/DDBJ whole genome shotgun (WGS) entry which is preliminary data.</text>
</comment>
<sequence length="86" mass="8964">MTGEKYNSSSAEAGAFNQYFASVFLPKPPTPLCTTSVSVQDQLDTITVTVEEVNALLSNLSTAKATGPDGISARLLKECSGVLAPL</sequence>
<protein>
    <submittedName>
        <fullName evidence="1">Uncharacterized protein</fullName>
    </submittedName>
</protein>
<dbReference type="EMBL" id="CACRXK020002284">
    <property type="protein sequence ID" value="CAB3993560.1"/>
    <property type="molecule type" value="Genomic_DNA"/>
</dbReference>
<evidence type="ECO:0000313" key="1">
    <source>
        <dbReference type="EMBL" id="CAB3993560.1"/>
    </source>
</evidence>
<dbReference type="AlphaFoldDB" id="A0A6S7HBN3"/>
<reference evidence="1" key="1">
    <citation type="submission" date="2020-04" db="EMBL/GenBank/DDBJ databases">
        <authorList>
            <person name="Alioto T."/>
            <person name="Alioto T."/>
            <person name="Gomez Garrido J."/>
        </authorList>
    </citation>
    <scope>NUCLEOTIDE SEQUENCE</scope>
    <source>
        <strain evidence="1">A484AB</strain>
    </source>
</reference>
<proteinExistence type="predicted"/>
<accession>A0A6S7HBN3</accession>
<keyword evidence="2" id="KW-1185">Reference proteome</keyword>
<dbReference type="Proteomes" id="UP001152795">
    <property type="component" value="Unassembled WGS sequence"/>
</dbReference>
<evidence type="ECO:0000313" key="2">
    <source>
        <dbReference type="Proteomes" id="UP001152795"/>
    </source>
</evidence>
<gene>
    <name evidence="1" type="ORF">PACLA_8A061193</name>
</gene>